<evidence type="ECO:0000313" key="3">
    <source>
        <dbReference type="EMBL" id="QMV67048.1"/>
    </source>
</evidence>
<organism evidence="3 4">
    <name type="scientific">Sphingobacterium paramultivorum</name>
    <dbReference type="NCBI Taxonomy" id="2886510"/>
    <lineage>
        <taxon>Bacteria</taxon>
        <taxon>Pseudomonadati</taxon>
        <taxon>Bacteroidota</taxon>
        <taxon>Sphingobacteriia</taxon>
        <taxon>Sphingobacteriales</taxon>
        <taxon>Sphingobacteriaceae</taxon>
        <taxon>Sphingobacterium</taxon>
    </lineage>
</organism>
<dbReference type="RefSeq" id="WP_153848112.1">
    <property type="nucleotide sequence ID" value="NZ_CP058555.1"/>
</dbReference>
<gene>
    <name evidence="3" type="ORF">HS960_04980</name>
</gene>
<dbReference type="InterPro" id="IPR002931">
    <property type="entry name" value="Transglutaminase-like"/>
</dbReference>
<sequence length="410" mass="47589">MKPLFNLLLFIFLTGSAFAQTNSTTWNKFLSDFKKLERDYNTYYPAKDYQKSTKVLNAISAKMDSLQLSEKEKQEYQTTIGEINANINYNLACLQSLLNQKKQAVSSFEKAVLWGYTDYRNALNDHDLDNIRKEKKFVKALVQLKQYDKLTLLQQSGGYISANSDSLPVFTYEVTSNRNLLAVKNFFDLDSIAGKGDEISKICNIMFFVANNIKYDGSNWALCEFDAIDFYNYHKATGKGINCRHKAMTLNEMYLAMGFKSRYVTCMPKDDKDTDCHVINSVYAETLKKWLWMDPSHGTFVMDDNNNLLSIEEVRERLKNNQSLKLNAESKVNKLWYLDYYMAKNLYWIQCTNKSQFNTESRYRPVAPDLQYISLVPSGFDKSNNKYLKNNVITFDPAYFWISPETNTTQ</sequence>
<accession>A0A7G5DZ73</accession>
<keyword evidence="1" id="KW-0732">Signal</keyword>
<proteinExistence type="predicted"/>
<name>A0A7G5DZ73_9SPHI</name>
<reference evidence="3 4" key="1">
    <citation type="journal article" date="2020" name="G3 (Bethesda)">
        <title>CeMbio - The Caenorhabditis elegans Microbiome Resource.</title>
        <authorList>
            <person name="Dirksen P."/>
            <person name="Assie A."/>
            <person name="Zimmermann J."/>
            <person name="Zhang F."/>
            <person name="Tietje A.M."/>
            <person name="Marsh S.A."/>
            <person name="Felix M.A."/>
            <person name="Shapira M."/>
            <person name="Kaleta C."/>
            <person name="Schulenburg H."/>
            <person name="Samuel B."/>
        </authorList>
    </citation>
    <scope>NUCLEOTIDE SEQUENCE [LARGE SCALE GENOMIC DNA]</scope>
    <source>
        <strain evidence="3 4">BIGb0170</strain>
    </source>
</reference>
<evidence type="ECO:0000256" key="1">
    <source>
        <dbReference type="SAM" id="SignalP"/>
    </source>
</evidence>
<dbReference type="SUPFAM" id="SSF54001">
    <property type="entry name" value="Cysteine proteinases"/>
    <property type="match status" value="1"/>
</dbReference>
<dbReference type="InterPro" id="IPR038765">
    <property type="entry name" value="Papain-like_cys_pep_sf"/>
</dbReference>
<evidence type="ECO:0000259" key="2">
    <source>
        <dbReference type="Pfam" id="PF01841"/>
    </source>
</evidence>
<feature type="signal peptide" evidence="1">
    <location>
        <begin position="1"/>
        <end position="19"/>
    </location>
</feature>
<feature type="domain" description="Transglutaminase-like" evidence="2">
    <location>
        <begin position="193"/>
        <end position="295"/>
    </location>
</feature>
<protein>
    <submittedName>
        <fullName evidence="3">Transglutaminase domain-containing protein</fullName>
    </submittedName>
</protein>
<evidence type="ECO:0000313" key="4">
    <source>
        <dbReference type="Proteomes" id="UP000515450"/>
    </source>
</evidence>
<dbReference type="AlphaFoldDB" id="A0A7G5DZ73"/>
<feature type="chain" id="PRO_5028955405" evidence="1">
    <location>
        <begin position="20"/>
        <end position="410"/>
    </location>
</feature>
<dbReference type="EMBL" id="CP058555">
    <property type="protein sequence ID" value="QMV67048.1"/>
    <property type="molecule type" value="Genomic_DNA"/>
</dbReference>
<dbReference type="Proteomes" id="UP000515450">
    <property type="component" value="Chromosome"/>
</dbReference>
<dbReference type="Gene3D" id="3.10.620.30">
    <property type="match status" value="1"/>
</dbReference>
<keyword evidence="4" id="KW-1185">Reference proteome</keyword>
<dbReference type="Pfam" id="PF01841">
    <property type="entry name" value="Transglut_core"/>
    <property type="match status" value="1"/>
</dbReference>
<dbReference type="NCBIfam" id="NF047558">
    <property type="entry name" value="TPR_END_plus"/>
    <property type="match status" value="1"/>
</dbReference>